<sequence>MNAIDTLPRSAVNATSPTLVHLSGDIDIATGPALRRRLMNTLAYSTGLLVLDLSQVTFCGAAGLGLLVGVQSRARARGITLALTRVPANVDRVLRLSGLAPHFPTTP</sequence>
<proteinExistence type="inferred from homology"/>
<feature type="transmembrane region" description="Helical" evidence="3">
    <location>
        <begin position="42"/>
        <end position="68"/>
    </location>
</feature>
<dbReference type="InterPro" id="IPR002645">
    <property type="entry name" value="STAS_dom"/>
</dbReference>
<dbReference type="Pfam" id="PF13466">
    <property type="entry name" value="STAS_2"/>
    <property type="match status" value="1"/>
</dbReference>
<evidence type="ECO:0000313" key="6">
    <source>
        <dbReference type="Proteomes" id="UP000265768"/>
    </source>
</evidence>
<dbReference type="NCBIfam" id="TIGR00377">
    <property type="entry name" value="ant_ant_sig"/>
    <property type="match status" value="1"/>
</dbReference>
<keyword evidence="3" id="KW-1133">Transmembrane helix</keyword>
<keyword evidence="6" id="KW-1185">Reference proteome</keyword>
<dbReference type="CDD" id="cd07043">
    <property type="entry name" value="STAS_anti-anti-sigma_factors"/>
    <property type="match status" value="1"/>
</dbReference>
<dbReference type="PROSITE" id="PS50801">
    <property type="entry name" value="STAS"/>
    <property type="match status" value="1"/>
</dbReference>
<evidence type="ECO:0000256" key="3">
    <source>
        <dbReference type="SAM" id="Phobius"/>
    </source>
</evidence>
<comment type="similarity">
    <text evidence="1 2">Belongs to the anti-sigma-factor antagonist family.</text>
</comment>
<protein>
    <recommendedName>
        <fullName evidence="2">Anti-sigma factor antagonist</fullName>
    </recommendedName>
</protein>
<comment type="caution">
    <text evidence="5">The sequence shown here is derived from an EMBL/GenBank/DDBJ whole genome shotgun (WGS) entry which is preliminary data.</text>
</comment>
<dbReference type="SUPFAM" id="SSF52091">
    <property type="entry name" value="SpoIIaa-like"/>
    <property type="match status" value="1"/>
</dbReference>
<evidence type="ECO:0000256" key="1">
    <source>
        <dbReference type="ARBA" id="ARBA00009013"/>
    </source>
</evidence>
<dbReference type="Gene3D" id="3.30.750.24">
    <property type="entry name" value="STAS domain"/>
    <property type="match status" value="1"/>
</dbReference>
<dbReference type="InterPro" id="IPR036513">
    <property type="entry name" value="STAS_dom_sf"/>
</dbReference>
<dbReference type="OrthoDB" id="3294096at2"/>
<dbReference type="Proteomes" id="UP000265768">
    <property type="component" value="Unassembled WGS sequence"/>
</dbReference>
<evidence type="ECO:0000259" key="4">
    <source>
        <dbReference type="PROSITE" id="PS50801"/>
    </source>
</evidence>
<keyword evidence="3" id="KW-0812">Transmembrane</keyword>
<dbReference type="PANTHER" id="PTHR33495">
    <property type="entry name" value="ANTI-SIGMA FACTOR ANTAGONIST TM_1081-RELATED-RELATED"/>
    <property type="match status" value="1"/>
</dbReference>
<dbReference type="GO" id="GO:0043856">
    <property type="term" value="F:anti-sigma factor antagonist activity"/>
    <property type="evidence" value="ECO:0007669"/>
    <property type="project" value="InterPro"/>
</dbReference>
<dbReference type="EMBL" id="QZEY01000001">
    <property type="protein sequence ID" value="RJL35865.1"/>
    <property type="molecule type" value="Genomic_DNA"/>
</dbReference>
<evidence type="ECO:0000256" key="2">
    <source>
        <dbReference type="RuleBase" id="RU003749"/>
    </source>
</evidence>
<reference evidence="5 6" key="1">
    <citation type="submission" date="2018-09" db="EMBL/GenBank/DDBJ databases">
        <title>YIM 75507 draft genome.</title>
        <authorList>
            <person name="Tang S."/>
            <person name="Feng Y."/>
        </authorList>
    </citation>
    <scope>NUCLEOTIDE SEQUENCE [LARGE SCALE GENOMIC DNA]</scope>
    <source>
        <strain evidence="5 6">YIM 75507</strain>
    </source>
</reference>
<feature type="domain" description="STAS" evidence="4">
    <location>
        <begin position="19"/>
        <end position="107"/>
    </location>
</feature>
<dbReference type="InterPro" id="IPR003658">
    <property type="entry name" value="Anti-sigma_ant"/>
</dbReference>
<gene>
    <name evidence="5" type="ORF">D5H75_03585</name>
</gene>
<evidence type="ECO:0000313" key="5">
    <source>
        <dbReference type="EMBL" id="RJL35865.1"/>
    </source>
</evidence>
<dbReference type="InterPro" id="IPR058548">
    <property type="entry name" value="MlaB-like_STAS"/>
</dbReference>
<dbReference type="AlphaFoldDB" id="A0A3A4B2A2"/>
<keyword evidence="3" id="KW-0472">Membrane</keyword>
<name>A0A3A4B2A2_9ACTN</name>
<dbReference type="RefSeq" id="WP_119924838.1">
    <property type="nucleotide sequence ID" value="NZ_QZEY01000001.1"/>
</dbReference>
<organism evidence="5 6">
    <name type="scientific">Bailinhaonella thermotolerans</name>
    <dbReference type="NCBI Taxonomy" id="1070861"/>
    <lineage>
        <taxon>Bacteria</taxon>
        <taxon>Bacillati</taxon>
        <taxon>Actinomycetota</taxon>
        <taxon>Actinomycetes</taxon>
        <taxon>Streptosporangiales</taxon>
        <taxon>Streptosporangiaceae</taxon>
        <taxon>Bailinhaonella</taxon>
    </lineage>
</organism>
<accession>A0A3A4B2A2</accession>
<dbReference type="PANTHER" id="PTHR33495:SF2">
    <property type="entry name" value="ANTI-SIGMA FACTOR ANTAGONIST TM_1081-RELATED"/>
    <property type="match status" value="1"/>
</dbReference>